<feature type="domain" description="Amidohydrolase-related" evidence="2">
    <location>
        <begin position="218"/>
        <end position="430"/>
    </location>
</feature>
<dbReference type="InterPro" id="IPR011059">
    <property type="entry name" value="Metal-dep_hydrolase_composite"/>
</dbReference>
<sequence length="450" mass="48763">MTTMRCLFAALIVLIGCDQSLPATGKDALPVAQTHFVNGFWFEAGRFIERDMYAGSGVFTEPPASGSSLHVVDLNGAYVVPPFAEAHHHMVLCEPGRIEQFIEAGIFYAQILNARVTQKSCEEEMHSDFGAPEIANAYAGLTASDAHPSQIGEYFLSPEAIDGEWVHYIDSLSDLEEKWPAIEAMDGDILKIFLSYSEDFEFLQGNTDVSSWYKGLNPALVPAVVEKAHSSGLRVSAHVMSAQDFHVAVSAGVDQIAHMPGFAPGPSLTMAFDNPWLLSLLDDAARYQISREDAESAAQSGIDVVTTLSGMDEILADPDGFARQLNGSEAPSIAAAETAQRFISVWQAAARHNMEVLKDSGVTILIGSDRGEFNSIDEYLFLIDQGLMTASDALYSLSVATPKAIFPDRRIGELTPGAEASFVALNGNPLIDMSAIRSLDIMYKKGQRIE</sequence>
<dbReference type="GO" id="GO:0016810">
    <property type="term" value="F:hydrolase activity, acting on carbon-nitrogen (but not peptide) bonds"/>
    <property type="evidence" value="ECO:0007669"/>
    <property type="project" value="InterPro"/>
</dbReference>
<dbReference type="SUPFAM" id="SSF51556">
    <property type="entry name" value="Metallo-dependent hydrolases"/>
    <property type="match status" value="1"/>
</dbReference>
<name>A0AAE9ZG32_9PROT</name>
<evidence type="ECO:0000259" key="2">
    <source>
        <dbReference type="Pfam" id="PF01979"/>
    </source>
</evidence>
<dbReference type="Proteomes" id="UP001214043">
    <property type="component" value="Chromosome"/>
</dbReference>
<dbReference type="AlphaFoldDB" id="A0AAE9ZG32"/>
<dbReference type="InterPro" id="IPR006680">
    <property type="entry name" value="Amidohydro-rel"/>
</dbReference>
<dbReference type="Gene3D" id="3.20.20.140">
    <property type="entry name" value="Metal-dependent hydrolases"/>
    <property type="match status" value="1"/>
</dbReference>
<evidence type="ECO:0000256" key="1">
    <source>
        <dbReference type="SAM" id="SignalP"/>
    </source>
</evidence>
<protein>
    <submittedName>
        <fullName evidence="3">Amidohydrolase family protein</fullName>
    </submittedName>
</protein>
<dbReference type="Pfam" id="PF01979">
    <property type="entry name" value="Amidohydro_1"/>
    <property type="match status" value="1"/>
</dbReference>
<proteinExistence type="predicted"/>
<dbReference type="InterPro" id="IPR032466">
    <property type="entry name" value="Metal_Hydrolase"/>
</dbReference>
<dbReference type="RefSeq" id="WP_274491996.1">
    <property type="nucleotide sequence ID" value="NZ_CP118166.1"/>
</dbReference>
<dbReference type="Gene3D" id="2.30.40.10">
    <property type="entry name" value="Urease, subunit C, domain 1"/>
    <property type="match status" value="1"/>
</dbReference>
<evidence type="ECO:0000313" key="4">
    <source>
        <dbReference type="Proteomes" id="UP001214043"/>
    </source>
</evidence>
<feature type="chain" id="PRO_5042059304" evidence="1">
    <location>
        <begin position="26"/>
        <end position="450"/>
    </location>
</feature>
<reference evidence="3" key="1">
    <citation type="submission" date="2023-02" db="EMBL/GenBank/DDBJ databases">
        <title>Genome sequence of Hyphococcus flavus.</title>
        <authorList>
            <person name="Rong J.-C."/>
            <person name="Zhao Q."/>
            <person name="Yi M."/>
            <person name="Wu J.-Y."/>
        </authorList>
    </citation>
    <scope>NUCLEOTIDE SEQUENCE</scope>
    <source>
        <strain evidence="3">MCCC 1K03223</strain>
    </source>
</reference>
<feature type="signal peptide" evidence="1">
    <location>
        <begin position="1"/>
        <end position="25"/>
    </location>
</feature>
<evidence type="ECO:0000313" key="3">
    <source>
        <dbReference type="EMBL" id="WDI30201.1"/>
    </source>
</evidence>
<gene>
    <name evidence="3" type="ORF">PUV54_09535</name>
</gene>
<keyword evidence="4" id="KW-1185">Reference proteome</keyword>
<dbReference type="EMBL" id="CP118166">
    <property type="protein sequence ID" value="WDI30201.1"/>
    <property type="molecule type" value="Genomic_DNA"/>
</dbReference>
<organism evidence="3 4">
    <name type="scientific">Hyphococcus flavus</name>
    <dbReference type="NCBI Taxonomy" id="1866326"/>
    <lineage>
        <taxon>Bacteria</taxon>
        <taxon>Pseudomonadati</taxon>
        <taxon>Pseudomonadota</taxon>
        <taxon>Alphaproteobacteria</taxon>
        <taxon>Parvularculales</taxon>
        <taxon>Parvularculaceae</taxon>
        <taxon>Hyphococcus</taxon>
    </lineage>
</organism>
<dbReference type="PROSITE" id="PS51257">
    <property type="entry name" value="PROKAR_LIPOPROTEIN"/>
    <property type="match status" value="1"/>
</dbReference>
<dbReference type="PANTHER" id="PTHR43135:SF3">
    <property type="entry name" value="ALPHA-D-RIBOSE 1-METHYLPHOSPHONATE 5-TRIPHOSPHATE DIPHOSPHATASE"/>
    <property type="match status" value="1"/>
</dbReference>
<dbReference type="InterPro" id="IPR051781">
    <property type="entry name" value="Metallo-dep_Hydrolase"/>
</dbReference>
<accession>A0AAE9ZG32</accession>
<keyword evidence="1" id="KW-0732">Signal</keyword>
<dbReference type="PANTHER" id="PTHR43135">
    <property type="entry name" value="ALPHA-D-RIBOSE 1-METHYLPHOSPHONATE 5-TRIPHOSPHATE DIPHOSPHATASE"/>
    <property type="match status" value="1"/>
</dbReference>
<dbReference type="KEGG" id="hfl:PUV54_09535"/>